<feature type="region of interest" description="Disordered" evidence="1">
    <location>
        <begin position="1"/>
        <end position="20"/>
    </location>
</feature>
<feature type="transmembrane region" description="Helical" evidence="2">
    <location>
        <begin position="67"/>
        <end position="89"/>
    </location>
</feature>
<dbReference type="InterPro" id="IPR011701">
    <property type="entry name" value="MFS"/>
</dbReference>
<dbReference type="PANTHER" id="PTHR23542:SF1">
    <property type="entry name" value="MAJOR FACILITATOR SUPERFAMILY (MFS) PROFILE DOMAIN-CONTAINING PROTEIN"/>
    <property type="match status" value="1"/>
</dbReference>
<dbReference type="RefSeq" id="WP_006378603.1">
    <property type="nucleotide sequence ID" value="NZ_AEJB01000361.1"/>
</dbReference>
<gene>
    <name evidence="3" type="ORF">STRTUCAR8_01839</name>
</gene>
<evidence type="ECO:0000313" key="3">
    <source>
        <dbReference type="EMBL" id="ELP65681.1"/>
    </source>
</evidence>
<feature type="transmembrane region" description="Helical" evidence="2">
    <location>
        <begin position="39"/>
        <end position="61"/>
    </location>
</feature>
<dbReference type="GO" id="GO:0022857">
    <property type="term" value="F:transmembrane transporter activity"/>
    <property type="evidence" value="ECO:0007669"/>
    <property type="project" value="InterPro"/>
</dbReference>
<feature type="transmembrane region" description="Helical" evidence="2">
    <location>
        <begin position="194"/>
        <end position="212"/>
    </location>
</feature>
<feature type="transmembrane region" description="Helical" evidence="2">
    <location>
        <begin position="101"/>
        <end position="119"/>
    </location>
</feature>
<protein>
    <submittedName>
        <fullName evidence="3">Transporter, integral membrane protein</fullName>
    </submittedName>
</protein>
<evidence type="ECO:0000256" key="2">
    <source>
        <dbReference type="SAM" id="Phobius"/>
    </source>
</evidence>
<dbReference type="PATRIC" id="fig|698760.3.peg.5375"/>
<dbReference type="AlphaFoldDB" id="L7F3W0"/>
<sequence>MSAVDTPPAPIVRAAPTHHTQQRPVHWGTVLRLPYAARLLTATLVSRLPLGMTPVALLIAARANGHGYGVGAALASLYGLAVAVGQPLLGRLVDRRGQTRTLMAGAITSAAALLILAAAETLNLLIAAAAVAVAGATAPPMEGVLRALWPAITPTRRHLRAALALDSGSQELVYAAGPLTAVAAAAVAPPGLTFAVAAGLGLGGALAVAASAPSRRWRPAQVRSGALGALRSVGMRWMLLVLTVVGGTLGALSVAALTASERHSAQWLAGVLPAGVSIGALLGTAAWTALPLPASLSRQLALTAAVFAAVWVPLSLDPPPFAALALTVPPGMAFGALLTCAYQVVAELAPPGTLIEAYGWLIAAFGLGQSLGTAAAGVLEGPWALPAGTATLALVLSAPVCRRLAVRTAAAPSPCPSPERPS</sequence>
<accession>L7F3W0</accession>
<feature type="transmembrane region" description="Helical" evidence="2">
    <location>
        <begin position="322"/>
        <end position="345"/>
    </location>
</feature>
<keyword evidence="2" id="KW-0472">Membrane</keyword>
<dbReference type="EMBL" id="AEJB01000361">
    <property type="protein sequence ID" value="ELP65681.1"/>
    <property type="molecule type" value="Genomic_DNA"/>
</dbReference>
<name>L7F3W0_STRT8</name>
<dbReference type="Pfam" id="PF07690">
    <property type="entry name" value="MFS_1"/>
    <property type="match status" value="1"/>
</dbReference>
<feature type="transmembrane region" description="Helical" evidence="2">
    <location>
        <begin position="233"/>
        <end position="259"/>
    </location>
</feature>
<feature type="transmembrane region" description="Helical" evidence="2">
    <location>
        <begin position="357"/>
        <end position="377"/>
    </location>
</feature>
<dbReference type="PANTHER" id="PTHR23542">
    <property type="match status" value="1"/>
</dbReference>
<proteinExistence type="predicted"/>
<reference evidence="3 4" key="1">
    <citation type="journal article" date="2011" name="Plasmid">
        <title>Streptomyces turgidiscabies Car8 contains a modular pathogenicity island that shares virulence genes with other actinobacterial plant pathogens.</title>
        <authorList>
            <person name="Huguet-Tapia J.C."/>
            <person name="Badger J.H."/>
            <person name="Loria R."/>
            <person name="Pettis G.S."/>
        </authorList>
    </citation>
    <scope>NUCLEOTIDE SEQUENCE [LARGE SCALE GENOMIC DNA]</scope>
    <source>
        <strain evidence="3 4">Car8</strain>
    </source>
</reference>
<comment type="caution">
    <text evidence="3">The sequence shown here is derived from an EMBL/GenBank/DDBJ whole genome shotgun (WGS) entry which is preliminary data.</text>
</comment>
<keyword evidence="2" id="KW-1133">Transmembrane helix</keyword>
<feature type="transmembrane region" description="Helical" evidence="2">
    <location>
        <begin position="383"/>
        <end position="401"/>
    </location>
</feature>
<dbReference type="Gene3D" id="1.20.1250.20">
    <property type="entry name" value="MFS general substrate transporter like domains"/>
    <property type="match status" value="1"/>
</dbReference>
<dbReference type="SUPFAM" id="SSF103473">
    <property type="entry name" value="MFS general substrate transporter"/>
    <property type="match status" value="1"/>
</dbReference>
<dbReference type="Proteomes" id="UP000010931">
    <property type="component" value="Unassembled WGS sequence"/>
</dbReference>
<dbReference type="GeneID" id="97407235"/>
<keyword evidence="4" id="KW-1185">Reference proteome</keyword>
<evidence type="ECO:0000256" key="1">
    <source>
        <dbReference type="SAM" id="MobiDB-lite"/>
    </source>
</evidence>
<keyword evidence="2" id="KW-0812">Transmembrane</keyword>
<organism evidence="3 4">
    <name type="scientific">Streptomyces turgidiscabies (strain Car8)</name>
    <dbReference type="NCBI Taxonomy" id="698760"/>
    <lineage>
        <taxon>Bacteria</taxon>
        <taxon>Bacillati</taxon>
        <taxon>Actinomycetota</taxon>
        <taxon>Actinomycetes</taxon>
        <taxon>Kitasatosporales</taxon>
        <taxon>Streptomycetaceae</taxon>
        <taxon>Streptomyces</taxon>
    </lineage>
</organism>
<dbReference type="InterPro" id="IPR036259">
    <property type="entry name" value="MFS_trans_sf"/>
</dbReference>
<evidence type="ECO:0000313" key="4">
    <source>
        <dbReference type="Proteomes" id="UP000010931"/>
    </source>
</evidence>
<feature type="transmembrane region" description="Helical" evidence="2">
    <location>
        <begin position="265"/>
        <end position="288"/>
    </location>
</feature>
<dbReference type="STRING" id="85558.T45_09152"/>